<dbReference type="AlphaFoldDB" id="A0A1I2V3T7"/>
<dbReference type="EMBL" id="FOPP01000002">
    <property type="protein sequence ID" value="SFG81896.1"/>
    <property type="molecule type" value="Genomic_DNA"/>
</dbReference>
<dbReference type="Pfam" id="PF00072">
    <property type="entry name" value="Response_reg"/>
    <property type="match status" value="1"/>
</dbReference>
<organism evidence="4 5">
    <name type="scientific">Pedobacter insulae</name>
    <dbReference type="NCBI Taxonomy" id="414048"/>
    <lineage>
        <taxon>Bacteria</taxon>
        <taxon>Pseudomonadati</taxon>
        <taxon>Bacteroidota</taxon>
        <taxon>Sphingobacteriia</taxon>
        <taxon>Sphingobacteriales</taxon>
        <taxon>Sphingobacteriaceae</taxon>
        <taxon>Pedobacter</taxon>
    </lineage>
</organism>
<dbReference type="PROSITE" id="PS50110">
    <property type="entry name" value="RESPONSE_REGULATORY"/>
    <property type="match status" value="1"/>
</dbReference>
<dbReference type="SMART" id="SM00448">
    <property type="entry name" value="REC"/>
    <property type="match status" value="1"/>
</dbReference>
<keyword evidence="5" id="KW-1185">Reference proteome</keyword>
<dbReference type="OrthoDB" id="795853at2"/>
<dbReference type="PANTHER" id="PTHR44591:SF3">
    <property type="entry name" value="RESPONSE REGULATORY DOMAIN-CONTAINING PROTEIN"/>
    <property type="match status" value="1"/>
</dbReference>
<keyword evidence="1 2" id="KW-0597">Phosphoprotein</keyword>
<evidence type="ECO:0000256" key="2">
    <source>
        <dbReference type="PROSITE-ProRule" id="PRU00169"/>
    </source>
</evidence>
<evidence type="ECO:0000256" key="1">
    <source>
        <dbReference type="ARBA" id="ARBA00022553"/>
    </source>
</evidence>
<feature type="domain" description="Response regulatory" evidence="3">
    <location>
        <begin position="11"/>
        <end position="125"/>
    </location>
</feature>
<evidence type="ECO:0000313" key="4">
    <source>
        <dbReference type="EMBL" id="SFG81896.1"/>
    </source>
</evidence>
<dbReference type="CDD" id="cd00156">
    <property type="entry name" value="REC"/>
    <property type="match status" value="1"/>
</dbReference>
<dbReference type="RefSeq" id="WP_090992433.1">
    <property type="nucleotide sequence ID" value="NZ_FOPP01000002.1"/>
</dbReference>
<dbReference type="InterPro" id="IPR001789">
    <property type="entry name" value="Sig_transdc_resp-reg_receiver"/>
</dbReference>
<dbReference type="GO" id="GO:0000160">
    <property type="term" value="P:phosphorelay signal transduction system"/>
    <property type="evidence" value="ECO:0007669"/>
    <property type="project" value="InterPro"/>
</dbReference>
<sequence>MLKPIPAKSQRILIIDDDHSICDILQELLVSLGYVVAVSHGVSDIDELIKKESPDLIVLDYLLPSINGGALCKHIKENRLYSKIPVIIYSAYPLTMTSLSDYGCDAFITKPFDLNEMIDKIEKLTEG</sequence>
<dbReference type="SUPFAM" id="SSF52172">
    <property type="entry name" value="CheY-like"/>
    <property type="match status" value="1"/>
</dbReference>
<dbReference type="STRING" id="414048.SAMN04489864_102402"/>
<feature type="modified residue" description="4-aspartylphosphate" evidence="2">
    <location>
        <position position="60"/>
    </location>
</feature>
<dbReference type="Gene3D" id="3.40.50.2300">
    <property type="match status" value="1"/>
</dbReference>
<accession>A0A1I2V3T7</accession>
<dbReference type="InterPro" id="IPR050595">
    <property type="entry name" value="Bact_response_regulator"/>
</dbReference>
<proteinExistence type="predicted"/>
<name>A0A1I2V3T7_9SPHI</name>
<reference evidence="4 5" key="1">
    <citation type="submission" date="2016-10" db="EMBL/GenBank/DDBJ databases">
        <authorList>
            <person name="de Groot N.N."/>
        </authorList>
    </citation>
    <scope>NUCLEOTIDE SEQUENCE [LARGE SCALE GENOMIC DNA]</scope>
    <source>
        <strain evidence="4 5">DSM 18684</strain>
    </source>
</reference>
<dbReference type="InterPro" id="IPR011006">
    <property type="entry name" value="CheY-like_superfamily"/>
</dbReference>
<gene>
    <name evidence="4" type="ORF">SAMN04489864_102402</name>
</gene>
<dbReference type="PANTHER" id="PTHR44591">
    <property type="entry name" value="STRESS RESPONSE REGULATOR PROTEIN 1"/>
    <property type="match status" value="1"/>
</dbReference>
<protein>
    <submittedName>
        <fullName evidence="4">Response regulator receiver domain-containing protein</fullName>
    </submittedName>
</protein>
<dbReference type="Proteomes" id="UP000199666">
    <property type="component" value="Unassembled WGS sequence"/>
</dbReference>
<evidence type="ECO:0000313" key="5">
    <source>
        <dbReference type="Proteomes" id="UP000199666"/>
    </source>
</evidence>
<evidence type="ECO:0000259" key="3">
    <source>
        <dbReference type="PROSITE" id="PS50110"/>
    </source>
</evidence>